<sequence length="100" mass="11129">MSNDLISLDVWSQESDRFENATKYLQYKYFGAATIGKNVYQFAKVKKDNVINLLKSKKIMSLSGSQASSRTFVGAPLPASMVLSFSGFYACSPPSFMKSY</sequence>
<reference evidence="1" key="1">
    <citation type="submission" date="2020-08" db="EMBL/GenBank/DDBJ databases">
        <title>Multicomponent nature underlies the extraordinary mechanical properties of spider dragline silk.</title>
        <authorList>
            <person name="Kono N."/>
            <person name="Nakamura H."/>
            <person name="Mori M."/>
            <person name="Yoshida Y."/>
            <person name="Ohtoshi R."/>
            <person name="Malay A.D."/>
            <person name="Moran D.A.P."/>
            <person name="Tomita M."/>
            <person name="Numata K."/>
            <person name="Arakawa K."/>
        </authorList>
    </citation>
    <scope>NUCLEOTIDE SEQUENCE</scope>
</reference>
<evidence type="ECO:0000313" key="2">
    <source>
        <dbReference type="Proteomes" id="UP000887013"/>
    </source>
</evidence>
<evidence type="ECO:0000313" key="1">
    <source>
        <dbReference type="EMBL" id="GFU44362.1"/>
    </source>
</evidence>
<dbReference type="Proteomes" id="UP000887013">
    <property type="component" value="Unassembled WGS sequence"/>
</dbReference>
<protein>
    <submittedName>
        <fullName evidence="1">Uncharacterized protein</fullName>
    </submittedName>
</protein>
<organism evidence="1 2">
    <name type="scientific">Nephila pilipes</name>
    <name type="common">Giant wood spider</name>
    <name type="synonym">Nephila maculata</name>
    <dbReference type="NCBI Taxonomy" id="299642"/>
    <lineage>
        <taxon>Eukaryota</taxon>
        <taxon>Metazoa</taxon>
        <taxon>Ecdysozoa</taxon>
        <taxon>Arthropoda</taxon>
        <taxon>Chelicerata</taxon>
        <taxon>Arachnida</taxon>
        <taxon>Araneae</taxon>
        <taxon>Araneomorphae</taxon>
        <taxon>Entelegynae</taxon>
        <taxon>Araneoidea</taxon>
        <taxon>Nephilidae</taxon>
        <taxon>Nephila</taxon>
    </lineage>
</organism>
<comment type="caution">
    <text evidence="1">The sequence shown here is derived from an EMBL/GenBank/DDBJ whole genome shotgun (WGS) entry which is preliminary data.</text>
</comment>
<keyword evidence="2" id="KW-1185">Reference proteome</keyword>
<accession>A0A8X6UPC7</accession>
<name>A0A8X6UPC7_NEPPI</name>
<gene>
    <name evidence="1" type="ORF">NPIL_513381</name>
</gene>
<dbReference type="EMBL" id="BMAW01036529">
    <property type="protein sequence ID" value="GFU44362.1"/>
    <property type="molecule type" value="Genomic_DNA"/>
</dbReference>
<dbReference type="AlphaFoldDB" id="A0A8X6UPC7"/>
<proteinExistence type="predicted"/>